<gene>
    <name evidence="1" type="ORF">S01H1_82797</name>
</gene>
<comment type="caution">
    <text evidence="1">The sequence shown here is derived from an EMBL/GenBank/DDBJ whole genome shotgun (WGS) entry which is preliminary data.</text>
</comment>
<evidence type="ECO:0000313" key="1">
    <source>
        <dbReference type="EMBL" id="GAG52020.1"/>
    </source>
</evidence>
<dbReference type="AlphaFoldDB" id="X0Y8C2"/>
<accession>X0Y8C2</accession>
<protein>
    <submittedName>
        <fullName evidence="1">Uncharacterized protein</fullName>
    </submittedName>
</protein>
<reference evidence="1" key="1">
    <citation type="journal article" date="2014" name="Front. Microbiol.">
        <title>High frequency of phylogenetically diverse reductive dehalogenase-homologous genes in deep subseafloor sedimentary metagenomes.</title>
        <authorList>
            <person name="Kawai M."/>
            <person name="Futagami T."/>
            <person name="Toyoda A."/>
            <person name="Takaki Y."/>
            <person name="Nishi S."/>
            <person name="Hori S."/>
            <person name="Arai W."/>
            <person name="Tsubouchi T."/>
            <person name="Morono Y."/>
            <person name="Uchiyama I."/>
            <person name="Ito T."/>
            <person name="Fujiyama A."/>
            <person name="Inagaki F."/>
            <person name="Takami H."/>
        </authorList>
    </citation>
    <scope>NUCLEOTIDE SEQUENCE</scope>
    <source>
        <strain evidence="1">Expedition CK06-06</strain>
    </source>
</reference>
<sequence length="30" mass="3566">MSNPILQRMKQLQEVKEEYEELISLAAKFV</sequence>
<dbReference type="EMBL" id="BARS01056167">
    <property type="protein sequence ID" value="GAG52020.1"/>
    <property type="molecule type" value="Genomic_DNA"/>
</dbReference>
<organism evidence="1">
    <name type="scientific">marine sediment metagenome</name>
    <dbReference type="NCBI Taxonomy" id="412755"/>
    <lineage>
        <taxon>unclassified sequences</taxon>
        <taxon>metagenomes</taxon>
        <taxon>ecological metagenomes</taxon>
    </lineage>
</organism>
<proteinExistence type="predicted"/>
<name>X0Y8C2_9ZZZZ</name>
<feature type="non-terminal residue" evidence="1">
    <location>
        <position position="30"/>
    </location>
</feature>